<dbReference type="InterPro" id="IPR011333">
    <property type="entry name" value="SKP1/BTB/POZ_sf"/>
</dbReference>
<evidence type="ECO:0000256" key="8">
    <source>
        <dbReference type="ARBA" id="ARBA00023125"/>
    </source>
</evidence>
<feature type="compositionally biased region" description="Polar residues" evidence="12">
    <location>
        <begin position="893"/>
        <end position="910"/>
    </location>
</feature>
<feature type="compositionally biased region" description="Polar residues" evidence="12">
    <location>
        <begin position="394"/>
        <end position="409"/>
    </location>
</feature>
<dbReference type="GO" id="GO:0005634">
    <property type="term" value="C:nucleus"/>
    <property type="evidence" value="ECO:0007669"/>
    <property type="project" value="UniProtKB-SubCell"/>
</dbReference>
<feature type="compositionally biased region" description="Basic residues" evidence="12">
    <location>
        <begin position="356"/>
        <end position="387"/>
    </location>
</feature>
<feature type="compositionally biased region" description="Low complexity" evidence="12">
    <location>
        <begin position="529"/>
        <end position="538"/>
    </location>
</feature>
<protein>
    <submittedName>
        <fullName evidence="16">ZN652 protein</fullName>
    </submittedName>
</protein>
<dbReference type="SMART" id="SM00225">
    <property type="entry name" value="BTB"/>
    <property type="match status" value="1"/>
</dbReference>
<feature type="compositionally biased region" description="Basic and acidic residues" evidence="12">
    <location>
        <begin position="658"/>
        <end position="715"/>
    </location>
</feature>
<feature type="compositionally biased region" description="Basic residues" evidence="12">
    <location>
        <begin position="153"/>
        <end position="185"/>
    </location>
</feature>
<feature type="region of interest" description="Disordered" evidence="12">
    <location>
        <begin position="1534"/>
        <end position="1606"/>
    </location>
</feature>
<feature type="compositionally biased region" description="Low complexity" evidence="12">
    <location>
        <begin position="646"/>
        <end position="655"/>
    </location>
</feature>
<evidence type="ECO:0000256" key="3">
    <source>
        <dbReference type="ARBA" id="ARBA00022723"/>
    </source>
</evidence>
<dbReference type="FunFam" id="3.30.160.60:FF:000550">
    <property type="entry name" value="Zinc finger and BTB domain-containing 47"/>
    <property type="match status" value="1"/>
</dbReference>
<feature type="compositionally biased region" description="Basic and acidic residues" evidence="12">
    <location>
        <begin position="519"/>
        <end position="528"/>
    </location>
</feature>
<feature type="compositionally biased region" description="Basic residues" evidence="12">
    <location>
        <begin position="618"/>
        <end position="630"/>
    </location>
</feature>
<dbReference type="FunFam" id="3.30.160.60:FF:000284">
    <property type="entry name" value="Zinc finger protein 652 isoform X1"/>
    <property type="match status" value="1"/>
</dbReference>
<reference evidence="16" key="1">
    <citation type="journal article" date="2021" name="Cell">
        <title>Tracing the genetic footprints of vertebrate landing in non-teleost ray-finned fishes.</title>
        <authorList>
            <person name="Bi X."/>
            <person name="Wang K."/>
            <person name="Yang L."/>
            <person name="Pan H."/>
            <person name="Jiang H."/>
            <person name="Wei Q."/>
            <person name="Fang M."/>
            <person name="Yu H."/>
            <person name="Zhu C."/>
            <person name="Cai Y."/>
            <person name="He Y."/>
            <person name="Gan X."/>
            <person name="Zeng H."/>
            <person name="Yu D."/>
            <person name="Zhu Y."/>
            <person name="Jiang H."/>
            <person name="Qiu Q."/>
            <person name="Yang H."/>
            <person name="Zhang Y.E."/>
            <person name="Wang W."/>
            <person name="Zhu M."/>
            <person name="He S."/>
            <person name="Zhang G."/>
        </authorList>
    </citation>
    <scope>NUCLEOTIDE SEQUENCE</scope>
    <source>
        <strain evidence="16">Allg_001</strain>
    </source>
</reference>
<dbReference type="PROSITE" id="PS50157">
    <property type="entry name" value="ZINC_FINGER_C2H2_2"/>
    <property type="match status" value="7"/>
</dbReference>
<feature type="domain" description="C2H2-type" evidence="15">
    <location>
        <begin position="1800"/>
        <end position="1827"/>
    </location>
</feature>
<feature type="compositionally biased region" description="Basic residues" evidence="12">
    <location>
        <begin position="260"/>
        <end position="281"/>
    </location>
</feature>
<sequence length="1993" mass="227981">MIQGGDFTEGNGRGGESIFGGYFEDENFSLKHDRAFLLSMANRGKDTNGSQFFITTKMAPHLDGVHVVFGLVISGFEVIRQIENLKTDAASRPYADVRVIDCGELITKSANDVLGNKKKVLSHSSDSSISSSDSSSSSSSSSESDSDSEEKYKSRKRKRQTKNKHSKRRRKEGKRKENHTKRHPSSQRSYYEQEAVDEEKEKDLNMKREKPVVRPEEIPPVPENRFLLRRDMPVQVAKPETAQLENSSIPNDLKPAVTKSGRKIKGRGTMRYHTPPRSRSRSKSEDDGGSSETPPHWKEEMQRTKTYKPPTGEKWSKGDKLNDHYSSRWDNRSASPWSRSWSHECFSDHSTERSSLHKRRRKEKKKAKHKKKSKKQKHSKRRKILKSKPKDSPLSENGSSLYSSRISKFSSHRERRSRSFSTSSRRLSREEWSDSDKVRHSSPSSRDSHSYTRSKTRSKSYSRSKSRTRSRSSSRSRSVSRSRSQSRSRRRTASRSPRKAKLNKSSKAKVDPPKLTTLKNEKVVKPEVSESVPVLPLSDSPPPSRWKPGQKPWKPSYVRIQEIKAKTAPTNLVQAGHTASSNSERSSDSRNYSNRSYKYSRRSRSRSSRSRSYSRSCSRSKTRSHSRSRSHSPLNKKRDVNKENQSVSSSESTTDSENDPKHEEPTTGSVVEEKKSKSEWDSDSDSSRKKTSVKDKSSEAQHIESHRTDEKDSVRKVFPMSKWDTESETEGETKKSNVSDSKRSSGKEEGEASSESESNASSENSDTNIKSVSKTPSFSVVEGSNIGTGSEKPKTKKKAKRKHKHKKRSSAKAESDRTKAKSKSKKAKRKNQKRKETFHWQPPLEFGEEEDDEEEKNQQVHVKKNILKESAVKPNGGHSSFNSDDKESKFNTDKSQVQSKEICSSQSVSHSVKDIEKPDPSDDTMEICTPEHNTPERDHQISIICGISEMSEIACQNKNPKMQQSHSMPPSTLLVNNGPEEENVKNEVPGVVIDPKWKPLMGISNQQPVSTMVFGEIKTLDHLELGEFKPHGLRIEIKSKSRVRPGSLFDEVRKTARLNQRPRNQESSSEERSPSVGNKSKSRSRTRSLSKSRSVSSQRTRSRTRSLSYSRSRTRSRSSSYSYRSRSRRRYSRDRSLTRSSTYRSYRSNRTSSRSHSRSRSYDQHRRSSFITLFSSLVRVSYILNMCCSLNMYSIRSHSYDSDYSRSSWSSRRRRSYSYRKSRSYDRRSRLNLLFHQELRSHCLTKTHPGLTAQPVLWDSFKMEKTSDYPSTEYSLVEDVALHFTCLMDRLNEQRLFQPDLCDVDIVLVRQKNTFPAHKGVLAAYSQFFHSLFTQNKQLQRVELSLEALTSQGLQQILNFIYTSKLLVNACNVQDVLNAAAVFQMSNIASSCQELISSRSLNLNIAGDMSKQDNRSNTVPSQFYREIKQEVDPTHTKIYAREGNNPYSVRVEDNTIKQHRANLQTKQYFKNEESAGRGVCKIEGDVEESEDSDGHASFNREQIIVEVNLNNQTLNVSKGMEGKPSSTEATAVFGRCHGEEQETDEEEEEEEEDEDDNEEDEDADVGEDDEEDQKATVSTGQTHSTSKRIEKRRGRKSKKDQESLGQKVKLEEKQNFPCKKCPRVFNNRWYLEKHMNVTHNRMQICDKCGKRFLLESELLLHHQTDCEKNIQCVTCGKGFKKLWSLHEHNKIVHGYAEKKFSCEICEKKFYTMAHVRKHMVEVSVAVSLLYLYFPLHIIGETPFLNFFSPLKFTTYKMNRCDTVSAHTKDMPFTCETCGKSFKRSMSLKVHSLQHSGEKPFKCENCSERFQYKYQLRSHMSIHIGHKQFMCQWCGKDFNMKQYFDEHMKTHTVAIVSAGEKPYICEICGKSFTSRPNMKRHRRTHTGEKPYPCDVCGQRFRFSNMLKAHKEKCFRVNNPMTSDVNPLGLNPSSPGSNSDVLANQANTAGAIVSPPHAMSLPLPLLHSMGTLPPPSHLPPPPPLFPAGRINSSNN</sequence>
<dbReference type="GO" id="GO:0003755">
    <property type="term" value="F:peptidyl-prolyl cis-trans isomerase activity"/>
    <property type="evidence" value="ECO:0007669"/>
    <property type="project" value="InterPro"/>
</dbReference>
<dbReference type="Proteomes" id="UP000736164">
    <property type="component" value="Unassembled WGS sequence"/>
</dbReference>
<dbReference type="PRINTS" id="PR00153">
    <property type="entry name" value="CSAPPISMRASE"/>
</dbReference>
<dbReference type="SUPFAM" id="SSF54695">
    <property type="entry name" value="POZ domain"/>
    <property type="match status" value="1"/>
</dbReference>
<keyword evidence="4" id="KW-0677">Repeat</keyword>
<dbReference type="Pfam" id="PF00651">
    <property type="entry name" value="BTB"/>
    <property type="match status" value="1"/>
</dbReference>
<gene>
    <name evidence="16" type="primary">Znf652_1</name>
    <name evidence="16" type="ORF">GTO95_0016987</name>
</gene>
<proteinExistence type="inferred from homology"/>
<keyword evidence="6" id="KW-0862">Zinc</keyword>
<feature type="compositionally biased region" description="Basic residues" evidence="12">
    <location>
        <begin position="820"/>
        <end position="833"/>
    </location>
</feature>
<dbReference type="FunFam" id="3.30.160.60:FF:000256">
    <property type="entry name" value="PLAG1 like zinc finger 2"/>
    <property type="match status" value="1"/>
</dbReference>
<feature type="compositionally biased region" description="Basic and acidic residues" evidence="12">
    <location>
        <begin position="341"/>
        <end position="355"/>
    </location>
</feature>
<dbReference type="InterPro" id="IPR002130">
    <property type="entry name" value="Cyclophilin-type_PPIase_dom"/>
</dbReference>
<feature type="compositionally biased region" description="Polar residues" evidence="12">
    <location>
        <begin position="767"/>
        <end position="778"/>
    </location>
</feature>
<dbReference type="PROSITE" id="PS50097">
    <property type="entry name" value="BTB"/>
    <property type="match status" value="1"/>
</dbReference>
<evidence type="ECO:0000313" key="17">
    <source>
        <dbReference type="Proteomes" id="UP000736164"/>
    </source>
</evidence>
<organism evidence="16 17">
    <name type="scientific">Atractosteus spatula</name>
    <name type="common">Alligator gar</name>
    <name type="synonym">Lepisosteus spatula</name>
    <dbReference type="NCBI Taxonomy" id="7917"/>
    <lineage>
        <taxon>Eukaryota</taxon>
        <taxon>Metazoa</taxon>
        <taxon>Chordata</taxon>
        <taxon>Craniata</taxon>
        <taxon>Vertebrata</taxon>
        <taxon>Euteleostomi</taxon>
        <taxon>Actinopterygii</taxon>
        <taxon>Neopterygii</taxon>
        <taxon>Holostei</taxon>
        <taxon>Semionotiformes</taxon>
        <taxon>Lepisosteidae</taxon>
        <taxon>Atractosteus</taxon>
    </lineage>
</organism>
<evidence type="ECO:0000256" key="10">
    <source>
        <dbReference type="ARBA" id="ARBA00023242"/>
    </source>
</evidence>
<keyword evidence="5 11" id="KW-0863">Zinc-finger</keyword>
<dbReference type="PROSITE" id="PS00028">
    <property type="entry name" value="ZINC_FINGER_C2H2_1"/>
    <property type="match status" value="6"/>
</dbReference>
<dbReference type="EMBL" id="JAAWVO010006350">
    <property type="protein sequence ID" value="MBN3312564.1"/>
    <property type="molecule type" value="Genomic_DNA"/>
</dbReference>
<dbReference type="FunFam" id="3.30.160.60:FF:000900">
    <property type="entry name" value="Zinc finger and BTB domain containing 47"/>
    <property type="match status" value="1"/>
</dbReference>
<evidence type="ECO:0000259" key="15">
    <source>
        <dbReference type="PROSITE" id="PS50157"/>
    </source>
</evidence>
<dbReference type="PROSITE" id="PS50072">
    <property type="entry name" value="CSA_PPIASE_2"/>
    <property type="match status" value="1"/>
</dbReference>
<evidence type="ECO:0000313" key="16">
    <source>
        <dbReference type="EMBL" id="MBN3312564.1"/>
    </source>
</evidence>
<keyword evidence="3" id="KW-0479">Metal-binding</keyword>
<feature type="compositionally biased region" description="Acidic residues" evidence="12">
    <location>
        <begin position="1541"/>
        <end position="1572"/>
    </location>
</feature>
<feature type="compositionally biased region" description="Basic and acidic residues" evidence="12">
    <location>
        <begin position="911"/>
        <end position="920"/>
    </location>
</feature>
<feature type="compositionally biased region" description="Basic and acidic residues" evidence="12">
    <location>
        <begin position="731"/>
        <end position="750"/>
    </location>
</feature>
<feature type="compositionally biased region" description="Basic residues" evidence="12">
    <location>
        <begin position="452"/>
        <end position="507"/>
    </location>
</feature>
<feature type="compositionally biased region" description="Low complexity" evidence="12">
    <location>
        <begin position="1138"/>
        <end position="1152"/>
    </location>
</feature>
<evidence type="ECO:0000256" key="5">
    <source>
        <dbReference type="ARBA" id="ARBA00022771"/>
    </source>
</evidence>
<feature type="compositionally biased region" description="Low complexity" evidence="12">
    <location>
        <begin position="1091"/>
        <end position="1124"/>
    </location>
</feature>
<evidence type="ECO:0000256" key="1">
    <source>
        <dbReference type="ARBA" id="ARBA00004123"/>
    </source>
</evidence>
<dbReference type="InterPro" id="IPR029000">
    <property type="entry name" value="Cyclophilin-like_dom_sf"/>
</dbReference>
<comment type="subcellular location">
    <subcellularLocation>
        <location evidence="1">Nucleus</location>
    </subcellularLocation>
</comment>
<feature type="compositionally biased region" description="Pro residues" evidence="12">
    <location>
        <begin position="1970"/>
        <end position="1983"/>
    </location>
</feature>
<evidence type="ECO:0000256" key="12">
    <source>
        <dbReference type="SAM" id="MobiDB-lite"/>
    </source>
</evidence>
<keyword evidence="7" id="KW-0805">Transcription regulation</keyword>
<feature type="compositionally biased region" description="Polar residues" evidence="12">
    <location>
        <begin position="568"/>
        <end position="579"/>
    </location>
</feature>
<dbReference type="PANTHER" id="PTHR24394:SF24">
    <property type="entry name" value="ZINC FINGER AND BTB DOMAIN-CONTAINING PROTEIN 47"/>
    <property type="match status" value="1"/>
</dbReference>
<feature type="compositionally biased region" description="Acidic residues" evidence="12">
    <location>
        <begin position="846"/>
        <end position="855"/>
    </location>
</feature>
<accession>A0A8J7NIC8</accession>
<feature type="region of interest" description="Disordered" evidence="12">
    <location>
        <begin position="1970"/>
        <end position="1993"/>
    </location>
</feature>
<dbReference type="SUPFAM" id="SSF50891">
    <property type="entry name" value="Cyclophilin-like"/>
    <property type="match status" value="1"/>
</dbReference>
<name>A0A8J7NIC8_ATRSP</name>
<feature type="compositionally biased region" description="Low complexity" evidence="12">
    <location>
        <begin position="753"/>
        <end position="766"/>
    </location>
</feature>
<feature type="domain" description="PPIase cyclophilin-type" evidence="13">
    <location>
        <begin position="1"/>
        <end position="104"/>
    </location>
</feature>
<comment type="similarity">
    <text evidence="2">Belongs to the krueppel C2H2-type zinc-finger protein family.</text>
</comment>
<feature type="non-terminal residue" evidence="16">
    <location>
        <position position="1"/>
    </location>
</feature>
<feature type="domain" description="C2H2-type" evidence="15">
    <location>
        <begin position="1670"/>
        <end position="1698"/>
    </location>
</feature>
<evidence type="ECO:0000256" key="9">
    <source>
        <dbReference type="ARBA" id="ARBA00023163"/>
    </source>
</evidence>
<dbReference type="InterPro" id="IPR000210">
    <property type="entry name" value="BTB/POZ_dom"/>
</dbReference>
<evidence type="ECO:0000256" key="2">
    <source>
        <dbReference type="ARBA" id="ARBA00006991"/>
    </source>
</evidence>
<feature type="region of interest" description="Disordered" evidence="12">
    <location>
        <begin position="121"/>
        <end position="218"/>
    </location>
</feature>
<feature type="non-terminal residue" evidence="16">
    <location>
        <position position="1993"/>
    </location>
</feature>
<feature type="region of interest" description="Disordered" evidence="12">
    <location>
        <begin position="1048"/>
        <end position="1162"/>
    </location>
</feature>
<dbReference type="FunFam" id="3.30.160.60:FF:001378">
    <property type="entry name" value="Zinc finger protein 652"/>
    <property type="match status" value="1"/>
</dbReference>
<keyword evidence="9" id="KW-0804">Transcription</keyword>
<feature type="compositionally biased region" description="Basic residues" evidence="12">
    <location>
        <begin position="598"/>
        <end position="609"/>
    </location>
</feature>
<dbReference type="Gene3D" id="3.30.710.10">
    <property type="entry name" value="Potassium Channel Kv1.1, Chain A"/>
    <property type="match status" value="1"/>
</dbReference>
<dbReference type="GO" id="GO:0000981">
    <property type="term" value="F:DNA-binding transcription factor activity, RNA polymerase II-specific"/>
    <property type="evidence" value="ECO:0007669"/>
    <property type="project" value="TreeGrafter"/>
</dbReference>
<evidence type="ECO:0000256" key="11">
    <source>
        <dbReference type="PROSITE-ProRule" id="PRU00042"/>
    </source>
</evidence>
<evidence type="ECO:0000259" key="14">
    <source>
        <dbReference type="PROSITE" id="PS50097"/>
    </source>
</evidence>
<dbReference type="Pfam" id="PF00096">
    <property type="entry name" value="zf-C2H2"/>
    <property type="match status" value="4"/>
</dbReference>
<feature type="compositionally biased region" description="Basic and acidic residues" evidence="12">
    <location>
        <begin position="427"/>
        <end position="439"/>
    </location>
</feature>
<evidence type="ECO:0000256" key="4">
    <source>
        <dbReference type="ARBA" id="ARBA00022737"/>
    </source>
</evidence>
<evidence type="ECO:0000259" key="13">
    <source>
        <dbReference type="PROSITE" id="PS50072"/>
    </source>
</evidence>
<feature type="compositionally biased region" description="Low complexity" evidence="12">
    <location>
        <begin position="580"/>
        <end position="597"/>
    </location>
</feature>
<feature type="compositionally biased region" description="Basic residues" evidence="12">
    <location>
        <begin position="1585"/>
        <end position="1598"/>
    </location>
</feature>
<feature type="compositionally biased region" description="Basic residues" evidence="12">
    <location>
        <begin position="1080"/>
        <end position="1090"/>
    </location>
</feature>
<dbReference type="CDD" id="cd18231">
    <property type="entry name" value="BTB_POZ_ZBTB47_ZNF651"/>
    <property type="match status" value="1"/>
</dbReference>
<dbReference type="GO" id="GO:0003677">
    <property type="term" value="F:DNA binding"/>
    <property type="evidence" value="ECO:0007669"/>
    <property type="project" value="UniProtKB-KW"/>
</dbReference>
<feature type="compositionally biased region" description="Polar residues" evidence="12">
    <location>
        <begin position="1575"/>
        <end position="1584"/>
    </location>
</feature>
<comment type="caution">
    <text evidence="16">The sequence shown here is derived from an EMBL/GenBank/DDBJ whole genome shotgun (WGS) entry which is preliminary data.</text>
</comment>
<dbReference type="FunFam" id="3.30.160.60:FF:000166">
    <property type="entry name" value="Zinc finger and BTB domain-containing 49"/>
    <property type="match status" value="1"/>
</dbReference>
<feature type="compositionally biased region" description="Basic and acidic residues" evidence="12">
    <location>
        <begin position="199"/>
        <end position="217"/>
    </location>
</feature>
<dbReference type="FunFam" id="3.30.160.60:FF:000391">
    <property type="entry name" value="zinc finger protein 652 isoform X1"/>
    <property type="match status" value="1"/>
</dbReference>
<keyword evidence="8" id="KW-0238">DNA-binding</keyword>
<dbReference type="PANTHER" id="PTHR24394">
    <property type="entry name" value="ZINC FINGER PROTEIN"/>
    <property type="match status" value="1"/>
</dbReference>
<feature type="region of interest" description="Disordered" evidence="12">
    <location>
        <begin position="237"/>
        <end position="923"/>
    </location>
</feature>
<dbReference type="Gene3D" id="2.40.100.10">
    <property type="entry name" value="Cyclophilin-like"/>
    <property type="match status" value="1"/>
</dbReference>
<dbReference type="Gene3D" id="3.30.160.60">
    <property type="entry name" value="Classic Zinc Finger"/>
    <property type="match status" value="7"/>
</dbReference>
<dbReference type="Pfam" id="PF00160">
    <property type="entry name" value="Pro_isomerase"/>
    <property type="match status" value="1"/>
</dbReference>
<feature type="domain" description="C2H2-type" evidence="15">
    <location>
        <begin position="1828"/>
        <end position="1861"/>
    </location>
</feature>
<dbReference type="InterPro" id="IPR049524">
    <property type="entry name" value="ZBTB47_BTB_POZ"/>
</dbReference>
<dbReference type="SUPFAM" id="SSF57667">
    <property type="entry name" value="beta-beta-alpha zinc fingers"/>
    <property type="match status" value="5"/>
</dbReference>
<dbReference type="GO" id="GO:0008270">
    <property type="term" value="F:zinc ion binding"/>
    <property type="evidence" value="ECO:0007669"/>
    <property type="project" value="UniProtKB-KW"/>
</dbReference>
<evidence type="ECO:0000256" key="7">
    <source>
        <dbReference type="ARBA" id="ARBA00023015"/>
    </source>
</evidence>
<feature type="domain" description="C2H2-type" evidence="15">
    <location>
        <begin position="1616"/>
        <end position="1644"/>
    </location>
</feature>
<dbReference type="SMART" id="SM00355">
    <property type="entry name" value="ZnF_C2H2"/>
    <property type="match status" value="9"/>
</dbReference>
<feature type="domain" description="C2H2-type" evidence="15">
    <location>
        <begin position="1772"/>
        <end position="1799"/>
    </location>
</feature>
<feature type="domain" description="C2H2-type" evidence="15">
    <location>
        <begin position="1890"/>
        <end position="1918"/>
    </location>
</feature>
<feature type="compositionally biased region" description="Basic and acidic residues" evidence="12">
    <location>
        <begin position="883"/>
        <end position="892"/>
    </location>
</feature>
<feature type="compositionally biased region" description="Polar residues" evidence="12">
    <location>
        <begin position="1057"/>
        <end position="1067"/>
    </location>
</feature>
<dbReference type="InterPro" id="IPR036236">
    <property type="entry name" value="Znf_C2H2_sf"/>
</dbReference>
<feature type="domain" description="BTB" evidence="14">
    <location>
        <begin position="1302"/>
        <end position="1370"/>
    </location>
</feature>
<evidence type="ECO:0000256" key="6">
    <source>
        <dbReference type="ARBA" id="ARBA00022833"/>
    </source>
</evidence>
<feature type="compositionally biased region" description="Basic and acidic residues" evidence="12">
    <location>
        <begin position="314"/>
        <end position="331"/>
    </location>
</feature>
<keyword evidence="10" id="KW-0539">Nucleus</keyword>
<keyword evidence="17" id="KW-1185">Reference proteome</keyword>
<feature type="compositionally biased region" description="Basic residues" evidence="12">
    <location>
        <begin position="794"/>
        <end position="810"/>
    </location>
</feature>
<dbReference type="InterPro" id="IPR013087">
    <property type="entry name" value="Znf_C2H2_type"/>
</dbReference>
<feature type="domain" description="C2H2-type" evidence="15">
    <location>
        <begin position="1862"/>
        <end position="1889"/>
    </location>
</feature>
<feature type="compositionally biased region" description="Low complexity" evidence="12">
    <location>
        <begin position="122"/>
        <end position="143"/>
    </location>
</feature>